<feature type="domain" description="Rubrerythrin diiron-binding" evidence="1">
    <location>
        <begin position="5"/>
        <end position="60"/>
    </location>
</feature>
<dbReference type="InterPro" id="IPR003251">
    <property type="entry name" value="Rr_diiron-bd_dom"/>
</dbReference>
<evidence type="ECO:0000259" key="1">
    <source>
        <dbReference type="Pfam" id="PF02915"/>
    </source>
</evidence>
<organism evidence="2 3">
    <name type="scientific">Thermus filiformis</name>
    <dbReference type="NCBI Taxonomy" id="276"/>
    <lineage>
        <taxon>Bacteria</taxon>
        <taxon>Thermotogati</taxon>
        <taxon>Deinococcota</taxon>
        <taxon>Deinococci</taxon>
        <taxon>Thermales</taxon>
        <taxon>Thermaceae</taxon>
        <taxon>Thermus</taxon>
    </lineage>
</organism>
<reference evidence="2 3" key="1">
    <citation type="journal article" date="2015" name="Genome Announc.">
        <title>Draft Genome Sequence of the Thermophile Thermus filiformis ATCC 43280, Producer of Carotenoid-(Di)glucoside-Branched Fatty Acid (Di)esters and Source of Hyperthermostable Enzymes of Biotechnological Interest.</title>
        <authorList>
            <person name="Mandelli F."/>
            <person name="Oliveira Ramires B."/>
            <person name="Couger M.B."/>
            <person name="Paixao D.A."/>
            <person name="Camilo C.M."/>
            <person name="Polikarpov I."/>
            <person name="Prade R."/>
            <person name="Riano-Pachon D.M."/>
            <person name="Squina F.M."/>
        </authorList>
    </citation>
    <scope>NUCLEOTIDE SEQUENCE [LARGE SCALE GENOMIC DNA]</scope>
    <source>
        <strain evidence="2 3">ATCC 43280</strain>
    </source>
</reference>
<dbReference type="AlphaFoldDB" id="A0A0A2X6Z3"/>
<dbReference type="OrthoDB" id="32823at2"/>
<sequence>MTLAELLTQAYLDELRDALRAEEAARRIPYPHLRARLEAVAQRERAHAEALAEAMRKRGLPLPPPPAPGEESWQALLDLLSSEGFDRALYLESTLPDPELEALFTRIGQEEKENQEAIRQVVALLG</sequence>
<dbReference type="Gene3D" id="1.20.1260.10">
    <property type="match status" value="1"/>
</dbReference>
<dbReference type="RefSeq" id="WP_038067254.1">
    <property type="nucleotide sequence ID" value="NZ_JPSL02000038.1"/>
</dbReference>
<dbReference type="GO" id="GO:0046872">
    <property type="term" value="F:metal ion binding"/>
    <property type="evidence" value="ECO:0007669"/>
    <property type="project" value="InterPro"/>
</dbReference>
<comment type="caution">
    <text evidence="2">The sequence shown here is derived from an EMBL/GenBank/DDBJ whole genome shotgun (WGS) entry which is preliminary data.</text>
</comment>
<evidence type="ECO:0000313" key="3">
    <source>
        <dbReference type="Proteomes" id="UP000030364"/>
    </source>
</evidence>
<dbReference type="STRING" id="276.THFILI_05325"/>
<dbReference type="SUPFAM" id="SSF47240">
    <property type="entry name" value="Ferritin-like"/>
    <property type="match status" value="1"/>
</dbReference>
<proteinExistence type="predicted"/>
<dbReference type="PATRIC" id="fig|276.5.peg.2200"/>
<name>A0A0A2X6Z3_THEFI</name>
<dbReference type="EMBL" id="JPSL02000038">
    <property type="protein sequence ID" value="KGQ21009.1"/>
    <property type="molecule type" value="Genomic_DNA"/>
</dbReference>
<dbReference type="InterPro" id="IPR012347">
    <property type="entry name" value="Ferritin-like"/>
</dbReference>
<gene>
    <name evidence="2" type="ORF">THFILI_05325</name>
</gene>
<dbReference type="GO" id="GO:0016491">
    <property type="term" value="F:oxidoreductase activity"/>
    <property type="evidence" value="ECO:0007669"/>
    <property type="project" value="InterPro"/>
</dbReference>
<dbReference type="InterPro" id="IPR009078">
    <property type="entry name" value="Ferritin-like_SF"/>
</dbReference>
<accession>A0A0A2X6Z3</accession>
<evidence type="ECO:0000313" key="2">
    <source>
        <dbReference type="EMBL" id="KGQ21009.1"/>
    </source>
</evidence>
<keyword evidence="3" id="KW-1185">Reference proteome</keyword>
<dbReference type="Proteomes" id="UP000030364">
    <property type="component" value="Unassembled WGS sequence"/>
</dbReference>
<protein>
    <submittedName>
        <fullName evidence="2">Heat-stable protein</fullName>
    </submittedName>
</protein>
<dbReference type="Pfam" id="PF02915">
    <property type="entry name" value="Rubrerythrin"/>
    <property type="match status" value="1"/>
</dbReference>